<feature type="domain" description="Reverse transcriptase Ty1/copia-type" evidence="1">
    <location>
        <begin position="8"/>
        <end position="64"/>
    </location>
</feature>
<name>A0A371G1X5_MUCPR</name>
<dbReference type="EMBL" id="QJKJ01007010">
    <property type="protein sequence ID" value="RDX84559.1"/>
    <property type="molecule type" value="Genomic_DNA"/>
</dbReference>
<dbReference type="Pfam" id="PF07727">
    <property type="entry name" value="RVT_2"/>
    <property type="match status" value="1"/>
</dbReference>
<sequence>MSVVGGDNEWIFKIKLKETWEIDKFKARLIAKGYTQEEGIDYREIFSPLTRLETIRIIVALTAIKR</sequence>
<evidence type="ECO:0000259" key="1">
    <source>
        <dbReference type="Pfam" id="PF07727"/>
    </source>
</evidence>
<organism evidence="2 3">
    <name type="scientific">Mucuna pruriens</name>
    <name type="common">Velvet bean</name>
    <name type="synonym">Dolichos pruriens</name>
    <dbReference type="NCBI Taxonomy" id="157652"/>
    <lineage>
        <taxon>Eukaryota</taxon>
        <taxon>Viridiplantae</taxon>
        <taxon>Streptophyta</taxon>
        <taxon>Embryophyta</taxon>
        <taxon>Tracheophyta</taxon>
        <taxon>Spermatophyta</taxon>
        <taxon>Magnoliopsida</taxon>
        <taxon>eudicotyledons</taxon>
        <taxon>Gunneridae</taxon>
        <taxon>Pentapetalae</taxon>
        <taxon>rosids</taxon>
        <taxon>fabids</taxon>
        <taxon>Fabales</taxon>
        <taxon>Fabaceae</taxon>
        <taxon>Papilionoideae</taxon>
        <taxon>50 kb inversion clade</taxon>
        <taxon>NPAAA clade</taxon>
        <taxon>indigoferoid/millettioid clade</taxon>
        <taxon>Phaseoleae</taxon>
        <taxon>Mucuna</taxon>
    </lineage>
</organism>
<dbReference type="AlphaFoldDB" id="A0A371G1X5"/>
<keyword evidence="3" id="KW-1185">Reference proteome</keyword>
<evidence type="ECO:0000313" key="3">
    <source>
        <dbReference type="Proteomes" id="UP000257109"/>
    </source>
</evidence>
<dbReference type="Proteomes" id="UP000257109">
    <property type="component" value="Unassembled WGS sequence"/>
</dbReference>
<reference evidence="2" key="1">
    <citation type="submission" date="2018-05" db="EMBL/GenBank/DDBJ databases">
        <title>Draft genome of Mucuna pruriens seed.</title>
        <authorList>
            <person name="Nnadi N.E."/>
            <person name="Vos R."/>
            <person name="Hasami M.H."/>
            <person name="Devisetty U.K."/>
            <person name="Aguiy J.C."/>
        </authorList>
    </citation>
    <scope>NUCLEOTIDE SEQUENCE [LARGE SCALE GENOMIC DNA]</scope>
    <source>
        <strain evidence="2">JCA_2017</strain>
    </source>
</reference>
<gene>
    <name evidence="2" type="ORF">CR513_34373</name>
</gene>
<accession>A0A371G1X5</accession>
<dbReference type="STRING" id="157652.A0A371G1X5"/>
<protein>
    <submittedName>
        <fullName evidence="2">Mitochondrial protein</fullName>
    </submittedName>
</protein>
<evidence type="ECO:0000313" key="2">
    <source>
        <dbReference type="EMBL" id="RDX84559.1"/>
    </source>
</evidence>
<proteinExistence type="predicted"/>
<comment type="caution">
    <text evidence="2">The sequence shown here is derived from an EMBL/GenBank/DDBJ whole genome shotgun (WGS) entry which is preliminary data.</text>
</comment>
<feature type="non-terminal residue" evidence="2">
    <location>
        <position position="1"/>
    </location>
</feature>
<dbReference type="OrthoDB" id="1917367at2759"/>
<dbReference type="InterPro" id="IPR013103">
    <property type="entry name" value="RVT_2"/>
</dbReference>